<keyword evidence="5" id="KW-0539">Nucleus</keyword>
<keyword evidence="1" id="KW-0479">Metal-binding</keyword>
<reference evidence="8" key="1">
    <citation type="submission" date="2019-09" db="EMBL/GenBank/DDBJ databases">
        <title>Bird 10,000 Genomes (B10K) Project - Family phase.</title>
        <authorList>
            <person name="Zhang G."/>
        </authorList>
    </citation>
    <scope>NUCLEOTIDE SEQUENCE</scope>
    <source>
        <strain evidence="8">B10K-DU-024-03</strain>
        <tissue evidence="8">Muscle</tissue>
    </source>
</reference>
<evidence type="ECO:0000256" key="5">
    <source>
        <dbReference type="ARBA" id="ARBA00023242"/>
    </source>
</evidence>
<evidence type="ECO:0000256" key="3">
    <source>
        <dbReference type="ARBA" id="ARBA00022771"/>
    </source>
</evidence>
<sequence length="107" mass="12343">EPPLECTECGRGFGQKPDLVRHRLAHGGERGYACGRCGRGFGEAQSFLILHQRRHSSHHLILCPCCNRTFMWASDFVRHHQTHTGERPYQCGVCQKTFKRTYHLNVH</sequence>
<evidence type="ECO:0000256" key="1">
    <source>
        <dbReference type="ARBA" id="ARBA00022723"/>
    </source>
</evidence>
<dbReference type="SMART" id="SM00355">
    <property type="entry name" value="ZnF_C2H2"/>
    <property type="match status" value="4"/>
</dbReference>
<dbReference type="PROSITE" id="PS00028">
    <property type="entry name" value="ZINC_FINGER_C2H2_1"/>
    <property type="match status" value="2"/>
</dbReference>
<keyword evidence="4" id="KW-0862">Zinc</keyword>
<evidence type="ECO:0000313" key="8">
    <source>
        <dbReference type="EMBL" id="NXD88109.1"/>
    </source>
</evidence>
<dbReference type="Pfam" id="PF00096">
    <property type="entry name" value="zf-C2H2"/>
    <property type="match status" value="2"/>
</dbReference>
<dbReference type="EMBL" id="WBNJ01001026">
    <property type="protein sequence ID" value="NXD88109.1"/>
    <property type="molecule type" value="Genomic_DNA"/>
</dbReference>
<feature type="domain" description="C2H2-type" evidence="7">
    <location>
        <begin position="89"/>
        <end position="107"/>
    </location>
</feature>
<comment type="caution">
    <text evidence="8">The sequence shown here is derived from an EMBL/GenBank/DDBJ whole genome shotgun (WGS) entry which is preliminary data.</text>
</comment>
<dbReference type="OrthoDB" id="5411773at2759"/>
<dbReference type="InterPro" id="IPR013087">
    <property type="entry name" value="Znf_C2H2_type"/>
</dbReference>
<name>A0A851ZFL0_9AVES</name>
<keyword evidence="2" id="KW-0677">Repeat</keyword>
<organism evidence="8 9">
    <name type="scientific">Halcyon senegalensis</name>
    <dbReference type="NCBI Taxonomy" id="342381"/>
    <lineage>
        <taxon>Eukaryota</taxon>
        <taxon>Metazoa</taxon>
        <taxon>Chordata</taxon>
        <taxon>Craniata</taxon>
        <taxon>Vertebrata</taxon>
        <taxon>Euteleostomi</taxon>
        <taxon>Archelosauria</taxon>
        <taxon>Archosauria</taxon>
        <taxon>Dinosauria</taxon>
        <taxon>Saurischia</taxon>
        <taxon>Theropoda</taxon>
        <taxon>Coelurosauria</taxon>
        <taxon>Aves</taxon>
        <taxon>Neognathae</taxon>
        <taxon>Neoaves</taxon>
        <taxon>Telluraves</taxon>
        <taxon>Coraciimorphae</taxon>
        <taxon>Coraciiformes</taxon>
        <taxon>Alcedinidae</taxon>
        <taxon>Halcyon</taxon>
    </lineage>
</organism>
<dbReference type="InterPro" id="IPR050826">
    <property type="entry name" value="Krueppel_C2H2_ZnFinger"/>
</dbReference>
<accession>A0A851ZFL0</accession>
<keyword evidence="3 6" id="KW-0863">Zinc-finger</keyword>
<dbReference type="PROSITE" id="PS50157">
    <property type="entry name" value="ZINC_FINGER_C2H2_2"/>
    <property type="match status" value="3"/>
</dbReference>
<feature type="domain" description="C2H2-type" evidence="7">
    <location>
        <begin position="61"/>
        <end position="88"/>
    </location>
</feature>
<dbReference type="SUPFAM" id="SSF57667">
    <property type="entry name" value="beta-beta-alpha zinc fingers"/>
    <property type="match status" value="2"/>
</dbReference>
<feature type="non-terminal residue" evidence="8">
    <location>
        <position position="107"/>
    </location>
</feature>
<dbReference type="Gene3D" id="3.30.160.60">
    <property type="entry name" value="Classic Zinc Finger"/>
    <property type="match status" value="4"/>
</dbReference>
<dbReference type="GO" id="GO:0008270">
    <property type="term" value="F:zinc ion binding"/>
    <property type="evidence" value="ECO:0007669"/>
    <property type="project" value="UniProtKB-KW"/>
</dbReference>
<evidence type="ECO:0000259" key="7">
    <source>
        <dbReference type="PROSITE" id="PS50157"/>
    </source>
</evidence>
<evidence type="ECO:0000256" key="4">
    <source>
        <dbReference type="ARBA" id="ARBA00022833"/>
    </source>
</evidence>
<keyword evidence="9" id="KW-1185">Reference proteome</keyword>
<protein>
    <submittedName>
        <fullName evidence="8">ZN195 protein</fullName>
    </submittedName>
</protein>
<dbReference type="InterPro" id="IPR036236">
    <property type="entry name" value="Znf_C2H2_sf"/>
</dbReference>
<evidence type="ECO:0000256" key="2">
    <source>
        <dbReference type="ARBA" id="ARBA00022737"/>
    </source>
</evidence>
<gene>
    <name evidence="8" type="primary">Znf195</name>
    <name evidence="8" type="ORF">HALSEN_R13272</name>
</gene>
<dbReference type="PANTHER" id="PTHR24377">
    <property type="entry name" value="IP01015P-RELATED"/>
    <property type="match status" value="1"/>
</dbReference>
<proteinExistence type="predicted"/>
<evidence type="ECO:0000313" key="9">
    <source>
        <dbReference type="Proteomes" id="UP000648918"/>
    </source>
</evidence>
<evidence type="ECO:0000256" key="6">
    <source>
        <dbReference type="PROSITE-ProRule" id="PRU00042"/>
    </source>
</evidence>
<feature type="non-terminal residue" evidence="8">
    <location>
        <position position="1"/>
    </location>
</feature>
<dbReference type="FunFam" id="3.30.160.60:FF:000446">
    <property type="entry name" value="Zinc finger protein"/>
    <property type="match status" value="1"/>
</dbReference>
<dbReference type="FunFam" id="3.30.160.60:FF:001049">
    <property type="entry name" value="zinc finger protein 319"/>
    <property type="match status" value="1"/>
</dbReference>
<dbReference type="AlphaFoldDB" id="A0A851ZFL0"/>
<feature type="domain" description="C2H2-type" evidence="7">
    <location>
        <begin position="4"/>
        <end position="31"/>
    </location>
</feature>
<dbReference type="Proteomes" id="UP000648918">
    <property type="component" value="Unassembled WGS sequence"/>
</dbReference>